<evidence type="ECO:0000313" key="2">
    <source>
        <dbReference type="Proteomes" id="UP001159042"/>
    </source>
</evidence>
<gene>
    <name evidence="1" type="ORF">NQ315_012932</name>
</gene>
<protein>
    <submittedName>
        <fullName evidence="1">Uncharacterized protein</fullName>
    </submittedName>
</protein>
<dbReference type="EMBL" id="JANEYG010000036">
    <property type="protein sequence ID" value="KAJ8917014.1"/>
    <property type="molecule type" value="Genomic_DNA"/>
</dbReference>
<proteinExistence type="predicted"/>
<dbReference type="AlphaFoldDB" id="A0AAV8VSA6"/>
<dbReference type="Proteomes" id="UP001159042">
    <property type="component" value="Unassembled WGS sequence"/>
</dbReference>
<keyword evidence="2" id="KW-1185">Reference proteome</keyword>
<comment type="caution">
    <text evidence="1">The sequence shown here is derived from an EMBL/GenBank/DDBJ whole genome shotgun (WGS) entry which is preliminary data.</text>
</comment>
<sequence length="82" mass="9095">MKIQYGVHKKNKSCACYVENQTLVMKTGNIANQRLVFAEGSLDASKGSIDEKALAEDISDFLLNSVKVSQEEDLPSYILRVT</sequence>
<reference evidence="1 2" key="1">
    <citation type="journal article" date="2023" name="Insect Mol. Biol.">
        <title>Genome sequencing provides insights into the evolution of gene families encoding plant cell wall-degrading enzymes in longhorned beetles.</title>
        <authorList>
            <person name="Shin N.R."/>
            <person name="Okamura Y."/>
            <person name="Kirsch R."/>
            <person name="Pauchet Y."/>
        </authorList>
    </citation>
    <scope>NUCLEOTIDE SEQUENCE [LARGE SCALE GENOMIC DNA]</scope>
    <source>
        <strain evidence="1">EAD_L_NR</strain>
    </source>
</reference>
<accession>A0AAV8VSA6</accession>
<name>A0AAV8VSA6_9CUCU</name>
<organism evidence="1 2">
    <name type="scientific">Exocentrus adspersus</name>
    <dbReference type="NCBI Taxonomy" id="1586481"/>
    <lineage>
        <taxon>Eukaryota</taxon>
        <taxon>Metazoa</taxon>
        <taxon>Ecdysozoa</taxon>
        <taxon>Arthropoda</taxon>
        <taxon>Hexapoda</taxon>
        <taxon>Insecta</taxon>
        <taxon>Pterygota</taxon>
        <taxon>Neoptera</taxon>
        <taxon>Endopterygota</taxon>
        <taxon>Coleoptera</taxon>
        <taxon>Polyphaga</taxon>
        <taxon>Cucujiformia</taxon>
        <taxon>Chrysomeloidea</taxon>
        <taxon>Cerambycidae</taxon>
        <taxon>Lamiinae</taxon>
        <taxon>Acanthocinini</taxon>
        <taxon>Exocentrus</taxon>
    </lineage>
</organism>
<evidence type="ECO:0000313" key="1">
    <source>
        <dbReference type="EMBL" id="KAJ8917014.1"/>
    </source>
</evidence>